<reference evidence="2 3" key="1">
    <citation type="journal article" date="2015" name="BMC Genomics">
        <title>Gene expression during zombie ant biting behavior reflects the complexity underlying fungal parasitic behavioral manipulation.</title>
        <authorList>
            <person name="de Bekker C."/>
            <person name="Ohm R.A."/>
            <person name="Loreto R.G."/>
            <person name="Sebastian A."/>
            <person name="Albert I."/>
            <person name="Merrow M."/>
            <person name="Brachmann A."/>
            <person name="Hughes D.P."/>
        </authorList>
    </citation>
    <scope>NUCLEOTIDE SEQUENCE [LARGE SCALE GENOMIC DNA]</scope>
    <source>
        <strain evidence="2 3">SC16a</strain>
    </source>
</reference>
<keyword evidence="3" id="KW-1185">Reference proteome</keyword>
<gene>
    <name evidence="2" type="ORF">XA68_11061</name>
</gene>
<feature type="transmembrane region" description="Helical" evidence="1">
    <location>
        <begin position="318"/>
        <end position="339"/>
    </location>
</feature>
<dbReference type="STRING" id="268505.A0A2A9NXV7"/>
<keyword evidence="1" id="KW-0812">Transmembrane</keyword>
<accession>A0A2A9NXV7</accession>
<dbReference type="Proteomes" id="UP000037136">
    <property type="component" value="Unassembled WGS sequence"/>
</dbReference>
<dbReference type="AlphaFoldDB" id="A0A2A9NXV7"/>
<feature type="transmembrane region" description="Helical" evidence="1">
    <location>
        <begin position="91"/>
        <end position="119"/>
    </location>
</feature>
<proteinExistence type="predicted"/>
<feature type="transmembrane region" description="Helical" evidence="1">
    <location>
        <begin position="285"/>
        <end position="306"/>
    </location>
</feature>
<name>A0A2A9NXV7_OPHUN</name>
<dbReference type="EMBL" id="LAZP02001320">
    <property type="protein sequence ID" value="PFH55015.1"/>
    <property type="molecule type" value="Genomic_DNA"/>
</dbReference>
<keyword evidence="1" id="KW-1133">Transmembrane helix</keyword>
<organism evidence="2 3">
    <name type="scientific">Ophiocordyceps unilateralis</name>
    <name type="common">Zombie-ant fungus</name>
    <name type="synonym">Torrubia unilateralis</name>
    <dbReference type="NCBI Taxonomy" id="268505"/>
    <lineage>
        <taxon>Eukaryota</taxon>
        <taxon>Fungi</taxon>
        <taxon>Dikarya</taxon>
        <taxon>Ascomycota</taxon>
        <taxon>Pezizomycotina</taxon>
        <taxon>Sordariomycetes</taxon>
        <taxon>Hypocreomycetidae</taxon>
        <taxon>Hypocreales</taxon>
        <taxon>Ophiocordycipitaceae</taxon>
        <taxon>Ophiocordyceps</taxon>
    </lineage>
</organism>
<comment type="caution">
    <text evidence="2">The sequence shown here is derived from an EMBL/GenBank/DDBJ whole genome shotgun (WGS) entry which is preliminary data.</text>
</comment>
<dbReference type="OrthoDB" id="2603at2759"/>
<keyword evidence="1" id="KW-0472">Membrane</keyword>
<feature type="transmembrane region" description="Helical" evidence="1">
    <location>
        <begin position="131"/>
        <end position="155"/>
    </location>
</feature>
<feature type="transmembrane region" description="Helical" evidence="1">
    <location>
        <begin position="210"/>
        <end position="232"/>
    </location>
</feature>
<sequence>MNTTAAYRMSTIITERPSVPRRRTFHPVDWPSFKQDWQQARGSVSLSSSYIASEFIDDDDDDEEEEKAVDASYGPVEAIKRIFTVFPVRDAAWITAMAFILGSISFTVASVLTILPLLFPPLEFPGRKEVAFPAALTIGSACFFTGGNLATFGAFNVNRGPIPDDQSLDKAKSHGHQRPPSYNPALLGSEEWVWFPGWTEFRSKYLSNPAFCGGLIAMFGGYILSSSTIIGFPGVLDEKAPDFIHQLNRFVMTPLIIGASLLGTGAFVLTLVVQEKWYKPELANVAWHSSFWNVAAAAWLVASAALTILRPDQELNSAIASNVSSLAFDVAASLQLYMLMQHYPRHRSD</sequence>
<evidence type="ECO:0008006" key="4">
    <source>
        <dbReference type="Google" id="ProtNLM"/>
    </source>
</evidence>
<reference evidence="2 3" key="2">
    <citation type="journal article" date="2017" name="Sci. Rep.">
        <title>Ant-infecting Ophiocordyceps genomes reveal a high diversity of potential behavioral manipulation genes and a possible major role for enterotoxins.</title>
        <authorList>
            <person name="de Bekker C."/>
            <person name="Ohm R.A."/>
            <person name="Evans H.C."/>
            <person name="Brachmann A."/>
            <person name="Hughes D.P."/>
        </authorList>
    </citation>
    <scope>NUCLEOTIDE SEQUENCE [LARGE SCALE GENOMIC DNA]</scope>
    <source>
        <strain evidence="2 3">SC16a</strain>
    </source>
</reference>
<feature type="transmembrane region" description="Helical" evidence="1">
    <location>
        <begin position="252"/>
        <end position="273"/>
    </location>
</feature>
<protein>
    <recommendedName>
        <fullName evidence="4">Integral membrane protein</fullName>
    </recommendedName>
</protein>
<evidence type="ECO:0000256" key="1">
    <source>
        <dbReference type="SAM" id="Phobius"/>
    </source>
</evidence>
<evidence type="ECO:0000313" key="3">
    <source>
        <dbReference type="Proteomes" id="UP000037136"/>
    </source>
</evidence>
<evidence type="ECO:0000313" key="2">
    <source>
        <dbReference type="EMBL" id="PFH55015.1"/>
    </source>
</evidence>